<dbReference type="Proteomes" id="UP001385951">
    <property type="component" value="Unassembled WGS sequence"/>
</dbReference>
<proteinExistence type="predicted"/>
<comment type="caution">
    <text evidence="2">The sequence shown here is derived from an EMBL/GenBank/DDBJ whole genome shotgun (WGS) entry which is preliminary data.</text>
</comment>
<dbReference type="SUPFAM" id="SSF52833">
    <property type="entry name" value="Thioredoxin-like"/>
    <property type="match status" value="1"/>
</dbReference>
<dbReference type="InterPro" id="IPR036249">
    <property type="entry name" value="Thioredoxin-like_sf"/>
</dbReference>
<reference evidence="2 3" key="1">
    <citation type="submission" date="2022-09" db="EMBL/GenBank/DDBJ databases">
        <authorList>
            <person name="Palmer J.M."/>
        </authorList>
    </citation>
    <scope>NUCLEOTIDE SEQUENCE [LARGE SCALE GENOMIC DNA]</scope>
    <source>
        <strain evidence="2 3">DSM 7382</strain>
    </source>
</reference>
<name>A0AAW0G837_9APHY</name>
<evidence type="ECO:0000313" key="3">
    <source>
        <dbReference type="Proteomes" id="UP001385951"/>
    </source>
</evidence>
<gene>
    <name evidence="2" type="ORF">QCA50_007403</name>
</gene>
<dbReference type="Gene3D" id="1.20.1050.130">
    <property type="match status" value="1"/>
</dbReference>
<accession>A0AAW0G837</accession>
<dbReference type="InterPro" id="IPR004045">
    <property type="entry name" value="Glutathione_S-Trfase_N"/>
</dbReference>
<dbReference type="PROSITE" id="PS50404">
    <property type="entry name" value="GST_NTER"/>
    <property type="match status" value="1"/>
</dbReference>
<organism evidence="2 3">
    <name type="scientific">Cerrena zonata</name>
    <dbReference type="NCBI Taxonomy" id="2478898"/>
    <lineage>
        <taxon>Eukaryota</taxon>
        <taxon>Fungi</taxon>
        <taxon>Dikarya</taxon>
        <taxon>Basidiomycota</taxon>
        <taxon>Agaricomycotina</taxon>
        <taxon>Agaricomycetes</taxon>
        <taxon>Polyporales</taxon>
        <taxon>Cerrenaceae</taxon>
        <taxon>Cerrena</taxon>
    </lineage>
</organism>
<dbReference type="AlphaFoldDB" id="A0AAW0G837"/>
<sequence length="121" mass="13497">MNASAPIVSAGNTSRNGMFYHGKQFTVYSDKERHTGPGPLIGLKLLVVLEELNLSYDIIYRDEADAQALSSDSQATLQGFSREQLPVLIDHSKNNRPVWEANTILLYLTEKLRPSSQDLYG</sequence>
<dbReference type="EMBL" id="JASBNA010000008">
    <property type="protein sequence ID" value="KAK7689610.1"/>
    <property type="molecule type" value="Genomic_DNA"/>
</dbReference>
<dbReference type="Pfam" id="PF02798">
    <property type="entry name" value="GST_N"/>
    <property type="match status" value="1"/>
</dbReference>
<keyword evidence="3" id="KW-1185">Reference proteome</keyword>
<feature type="domain" description="GST N-terminal" evidence="1">
    <location>
        <begin position="29"/>
        <end position="116"/>
    </location>
</feature>
<evidence type="ECO:0000313" key="2">
    <source>
        <dbReference type="EMBL" id="KAK7689610.1"/>
    </source>
</evidence>
<protein>
    <recommendedName>
        <fullName evidence="1">GST N-terminal domain-containing protein</fullName>
    </recommendedName>
</protein>
<evidence type="ECO:0000259" key="1">
    <source>
        <dbReference type="PROSITE" id="PS50404"/>
    </source>
</evidence>